<proteinExistence type="predicted"/>
<dbReference type="AlphaFoldDB" id="A0A396JE25"/>
<reference evidence="1" key="1">
    <citation type="journal article" date="2018" name="Nat. Plants">
        <title>Whole-genome landscape of Medicago truncatula symbiotic genes.</title>
        <authorList>
            <person name="Pecrix Y."/>
            <person name="Gamas P."/>
            <person name="Carrere S."/>
        </authorList>
    </citation>
    <scope>NUCLEOTIDE SEQUENCE</scope>
    <source>
        <tissue evidence="1">Leaves</tissue>
    </source>
</reference>
<comment type="caution">
    <text evidence="1">The sequence shown here is derived from an EMBL/GenBank/DDBJ whole genome shotgun (WGS) entry which is preliminary data.</text>
</comment>
<organism evidence="1">
    <name type="scientific">Medicago truncatula</name>
    <name type="common">Barrel medic</name>
    <name type="synonym">Medicago tribuloides</name>
    <dbReference type="NCBI Taxonomy" id="3880"/>
    <lineage>
        <taxon>Eukaryota</taxon>
        <taxon>Viridiplantae</taxon>
        <taxon>Streptophyta</taxon>
        <taxon>Embryophyta</taxon>
        <taxon>Tracheophyta</taxon>
        <taxon>Spermatophyta</taxon>
        <taxon>Magnoliopsida</taxon>
        <taxon>eudicotyledons</taxon>
        <taxon>Gunneridae</taxon>
        <taxon>Pentapetalae</taxon>
        <taxon>rosids</taxon>
        <taxon>fabids</taxon>
        <taxon>Fabales</taxon>
        <taxon>Fabaceae</taxon>
        <taxon>Papilionoideae</taxon>
        <taxon>50 kb inversion clade</taxon>
        <taxon>NPAAA clade</taxon>
        <taxon>Hologalegina</taxon>
        <taxon>IRL clade</taxon>
        <taxon>Trifolieae</taxon>
        <taxon>Medicago</taxon>
    </lineage>
</organism>
<evidence type="ECO:0000313" key="1">
    <source>
        <dbReference type="EMBL" id="RHN76450.1"/>
    </source>
</evidence>
<name>A0A396JE25_MEDTR</name>
<accession>A0A396JE25</accession>
<dbReference type="Proteomes" id="UP000265566">
    <property type="component" value="Chromosome 2"/>
</dbReference>
<gene>
    <name evidence="1" type="ORF">MtrunA17_Chr2g0332251</name>
</gene>
<sequence>MQPIHRWSMQLDMPNSTISTILECSVLGRQILKRDSKLHKMQQPQ</sequence>
<protein>
    <submittedName>
        <fullName evidence="1">Uncharacterized protein</fullName>
    </submittedName>
</protein>
<dbReference type="EMBL" id="PSQE01000002">
    <property type="protein sequence ID" value="RHN76450.1"/>
    <property type="molecule type" value="Genomic_DNA"/>
</dbReference>
<dbReference type="Gramene" id="rna12777">
    <property type="protein sequence ID" value="RHN76450.1"/>
    <property type="gene ID" value="gene12777"/>
</dbReference>